<feature type="transmembrane region" description="Helical" evidence="1">
    <location>
        <begin position="7"/>
        <end position="29"/>
    </location>
</feature>
<evidence type="ECO:0000313" key="2">
    <source>
        <dbReference type="EMBL" id="MZR12964.1"/>
    </source>
</evidence>
<dbReference type="EMBL" id="WTUX01000011">
    <property type="protein sequence ID" value="MZR12964.1"/>
    <property type="molecule type" value="Genomic_DNA"/>
</dbReference>
<keyword evidence="1" id="KW-0472">Membrane</keyword>
<organism evidence="2 3">
    <name type="scientific">Maritimibacter harenae</name>
    <dbReference type="NCBI Taxonomy" id="2606218"/>
    <lineage>
        <taxon>Bacteria</taxon>
        <taxon>Pseudomonadati</taxon>
        <taxon>Pseudomonadota</taxon>
        <taxon>Alphaproteobacteria</taxon>
        <taxon>Rhodobacterales</taxon>
        <taxon>Roseobacteraceae</taxon>
        <taxon>Maritimibacter</taxon>
    </lineage>
</organism>
<evidence type="ECO:0000313" key="3">
    <source>
        <dbReference type="Proteomes" id="UP000467322"/>
    </source>
</evidence>
<dbReference type="RefSeq" id="WP_161351077.1">
    <property type="nucleotide sequence ID" value="NZ_WTUX01000011.1"/>
</dbReference>
<proteinExistence type="predicted"/>
<comment type="caution">
    <text evidence="2">The sequence shown here is derived from an EMBL/GenBank/DDBJ whole genome shotgun (WGS) entry which is preliminary data.</text>
</comment>
<keyword evidence="1" id="KW-0812">Transmembrane</keyword>
<accession>A0A845M8F5</accession>
<keyword evidence="1" id="KW-1133">Transmembrane helix</keyword>
<keyword evidence="3" id="KW-1185">Reference proteome</keyword>
<dbReference type="Proteomes" id="UP000467322">
    <property type="component" value="Unassembled WGS sequence"/>
</dbReference>
<evidence type="ECO:0000256" key="1">
    <source>
        <dbReference type="SAM" id="Phobius"/>
    </source>
</evidence>
<feature type="transmembrane region" description="Helical" evidence="1">
    <location>
        <begin position="35"/>
        <end position="54"/>
    </location>
</feature>
<reference evidence="2 3" key="1">
    <citation type="submission" date="2019-12" db="EMBL/GenBank/DDBJ databases">
        <title>Maritimibacter sp. nov. sp. isolated from sea sand.</title>
        <authorList>
            <person name="Kim J."/>
            <person name="Jeong S.E."/>
            <person name="Jung H.S."/>
            <person name="Jeon C.O."/>
        </authorList>
    </citation>
    <scope>NUCLEOTIDE SEQUENCE [LARGE SCALE GENOMIC DNA]</scope>
    <source>
        <strain evidence="2 3">DP07</strain>
    </source>
</reference>
<dbReference type="AlphaFoldDB" id="A0A845M8F5"/>
<protein>
    <submittedName>
        <fullName evidence="2">Uncharacterized protein</fullName>
    </submittedName>
</protein>
<gene>
    <name evidence="2" type="ORF">GQE99_08025</name>
</gene>
<sequence>MPLDRFVLILVVVIAAAGVTVALGTWIAASVSVPLGWAGVIPVVLVLNVAWRVLAERLSNRDDDHYDRIEK</sequence>
<name>A0A845M8F5_9RHOB</name>